<feature type="compositionally biased region" description="Pro residues" evidence="1">
    <location>
        <begin position="223"/>
        <end position="239"/>
    </location>
</feature>
<feature type="compositionally biased region" description="Basic and acidic residues" evidence="1">
    <location>
        <begin position="164"/>
        <end position="184"/>
    </location>
</feature>
<proteinExistence type="predicted"/>
<feature type="compositionally biased region" description="Polar residues" evidence="1">
    <location>
        <begin position="248"/>
        <end position="261"/>
    </location>
</feature>
<reference evidence="2 3" key="1">
    <citation type="journal article" date="2020" name="Phytopathology">
        <title>Genome Sequence Resources of Colletotrichum truncatum, C. plurivorum, C. musicola, and C. sojae: Four Species Pathogenic to Soybean (Glycine max).</title>
        <authorList>
            <person name="Rogerio F."/>
            <person name="Boufleur T.R."/>
            <person name="Ciampi-Guillardi M."/>
            <person name="Sukno S.A."/>
            <person name="Thon M.R."/>
            <person name="Massola Junior N.S."/>
            <person name="Baroncelli R."/>
        </authorList>
    </citation>
    <scope>NUCLEOTIDE SEQUENCE [LARGE SCALE GENOMIC DNA]</scope>
    <source>
        <strain evidence="2 3">LFN0009</strain>
    </source>
</reference>
<protein>
    <submittedName>
        <fullName evidence="2">Uncharacterized protein</fullName>
    </submittedName>
</protein>
<feature type="region of interest" description="Disordered" evidence="1">
    <location>
        <begin position="362"/>
        <end position="398"/>
    </location>
</feature>
<evidence type="ECO:0000256" key="1">
    <source>
        <dbReference type="SAM" id="MobiDB-lite"/>
    </source>
</evidence>
<organism evidence="2 3">
    <name type="scientific">Colletotrichum sojae</name>
    <dbReference type="NCBI Taxonomy" id="2175907"/>
    <lineage>
        <taxon>Eukaryota</taxon>
        <taxon>Fungi</taxon>
        <taxon>Dikarya</taxon>
        <taxon>Ascomycota</taxon>
        <taxon>Pezizomycotina</taxon>
        <taxon>Sordariomycetes</taxon>
        <taxon>Hypocreomycetidae</taxon>
        <taxon>Glomerellales</taxon>
        <taxon>Glomerellaceae</taxon>
        <taxon>Colletotrichum</taxon>
        <taxon>Colletotrichum orchidearum species complex</taxon>
    </lineage>
</organism>
<feature type="compositionally biased region" description="Polar residues" evidence="1">
    <location>
        <begin position="212"/>
        <end position="222"/>
    </location>
</feature>
<feature type="region of interest" description="Disordered" evidence="1">
    <location>
        <begin position="163"/>
        <end position="276"/>
    </location>
</feature>
<gene>
    <name evidence="2" type="ORF">CSOJ01_15493</name>
</gene>
<evidence type="ECO:0000313" key="3">
    <source>
        <dbReference type="Proteomes" id="UP000652219"/>
    </source>
</evidence>
<name>A0A8H6IME6_9PEZI</name>
<feature type="compositionally biased region" description="Low complexity" evidence="1">
    <location>
        <begin position="378"/>
        <end position="398"/>
    </location>
</feature>
<evidence type="ECO:0000313" key="2">
    <source>
        <dbReference type="EMBL" id="KAF6785974.1"/>
    </source>
</evidence>
<dbReference type="EMBL" id="WIGN01000662">
    <property type="protein sequence ID" value="KAF6785974.1"/>
    <property type="molecule type" value="Genomic_DNA"/>
</dbReference>
<sequence length="398" mass="45276">MAQPSFVLSPPGELHILPAMQKYTDPAYFNHDDILLDERDPMRISTFMSWHIANWIEQGLYGRDLWLSFQREFDGWDTDLFDAASTRPLGILRDFLLYRGVYTPRDRSRVAPNLVAVLEGEDFHPWTSEEVEEIRAKAKDFNDLVEQQSGFLADITRGYVSPAERQRMDGEARAAKAQADREMNEMVARQLAANHAANRSPHNLDTPRSRHTSSQSAISKPSTPQPSPHPSLSYPPIPPLSSMHPPLQATQQPNPFVNRQRGSIFPPPSPIIDHRQPEDYPPWYFETEEKRQSYLSEWRETTFNRIMQKHPDKSKTEVLDDLIEKLALIQRALPVSYHSDEVLRTQLLKACSGIKELAKTTEKSRAIPFSQAPRSSVAQPLTATQSPPTSQTSQSIIS</sequence>
<dbReference type="AlphaFoldDB" id="A0A8H6IME6"/>
<keyword evidence="3" id="KW-1185">Reference proteome</keyword>
<accession>A0A8H6IME6</accession>
<comment type="caution">
    <text evidence="2">The sequence shown here is derived from an EMBL/GenBank/DDBJ whole genome shotgun (WGS) entry which is preliminary data.</text>
</comment>
<dbReference type="Proteomes" id="UP000652219">
    <property type="component" value="Unassembled WGS sequence"/>
</dbReference>